<dbReference type="EC" id="5.2.1.8" evidence="4"/>
<dbReference type="Pfam" id="PF00639">
    <property type="entry name" value="Rotamase"/>
    <property type="match status" value="1"/>
</dbReference>
<evidence type="ECO:0000313" key="5">
    <source>
        <dbReference type="Proteomes" id="UP000280586"/>
    </source>
</evidence>
<evidence type="ECO:0000313" key="4">
    <source>
        <dbReference type="EMBL" id="USS00752.1"/>
    </source>
</evidence>
<dbReference type="PANTHER" id="PTHR47245:SF2">
    <property type="entry name" value="PEPTIDYL-PROLYL CIS-TRANS ISOMERASE HP_0175-RELATED"/>
    <property type="match status" value="1"/>
</dbReference>
<dbReference type="KEGG" id="csep:CP523_06620"/>
<dbReference type="InterPro" id="IPR027304">
    <property type="entry name" value="Trigger_fact/SurA_dom_sf"/>
</dbReference>
<sequence>MQDKILATVAGKEVKMSDLQSLVMRYPEDKRAYFQTEEAMKQLLEQVIAFELMANLGEELNLNTTEEFKANLKNVERELLTQVTMNKVLSEITVTDKEALDFYNENKNMFVEQPTVSAKHILVDSKETCENVRKEIESGEVTFEEAASKYSSCPSKEQGGSLGAFGRGMMVPEFEDAAFKLEIGVVSEPVQTQFGYHLIKVEDRSEEKTVDFENVKSQIVNKLIQERQQRKYLDVVKELEAKYGVTRN</sequence>
<name>A0A9N7PIY1_CLOSE</name>
<dbReference type="InterPro" id="IPR050245">
    <property type="entry name" value="PrsA_foldase"/>
</dbReference>
<protein>
    <submittedName>
        <fullName evidence="3">Peptidylprolyl isomerase</fullName>
        <ecNumber evidence="4">5.2.1.8</ecNumber>
    </submittedName>
</protein>
<keyword evidence="6" id="KW-1185">Reference proteome</keyword>
<dbReference type="PROSITE" id="PS01096">
    <property type="entry name" value="PPIC_PPIASE_1"/>
    <property type="match status" value="1"/>
</dbReference>
<dbReference type="AlphaFoldDB" id="A0A9N7PIY1"/>
<dbReference type="Gene3D" id="3.10.50.40">
    <property type="match status" value="1"/>
</dbReference>
<evidence type="ECO:0000313" key="6">
    <source>
        <dbReference type="Proteomes" id="UP001055437"/>
    </source>
</evidence>
<reference evidence="4" key="2">
    <citation type="submission" date="2022-06" db="EMBL/GenBank/DDBJ databases">
        <authorList>
            <person name="Holder M.E."/>
            <person name="Ajami N.J."/>
            <person name="Petrosino J.F."/>
        </authorList>
    </citation>
    <scope>NUCLEOTIDE SEQUENCE</scope>
    <source>
        <strain evidence="4">RMA 8861</strain>
    </source>
</reference>
<dbReference type="GO" id="GO:0003755">
    <property type="term" value="F:peptidyl-prolyl cis-trans isomerase activity"/>
    <property type="evidence" value="ECO:0007669"/>
    <property type="project" value="UniProtKB-KW"/>
</dbReference>
<keyword evidence="1" id="KW-0697">Rotamase</keyword>
<feature type="domain" description="PpiC" evidence="2">
    <location>
        <begin position="113"/>
        <end position="203"/>
    </location>
</feature>
<organism evidence="3 5">
    <name type="scientific">Clostridium septicum</name>
    <dbReference type="NCBI Taxonomy" id="1504"/>
    <lineage>
        <taxon>Bacteria</taxon>
        <taxon>Bacillati</taxon>
        <taxon>Bacillota</taxon>
        <taxon>Clostridia</taxon>
        <taxon>Eubacteriales</taxon>
        <taxon>Clostridiaceae</taxon>
        <taxon>Clostridium</taxon>
    </lineage>
</organism>
<proteinExistence type="predicted"/>
<dbReference type="SUPFAM" id="SSF109998">
    <property type="entry name" value="Triger factor/SurA peptide-binding domain-like"/>
    <property type="match status" value="1"/>
</dbReference>
<dbReference type="Proteomes" id="UP000280586">
    <property type="component" value="Chromosome"/>
</dbReference>
<reference evidence="3 5" key="1">
    <citation type="submission" date="2017-09" db="EMBL/GenBank/DDBJ databases">
        <authorList>
            <person name="Thomas P."/>
            <person name="Seyboldt C."/>
        </authorList>
    </citation>
    <scope>NUCLEOTIDE SEQUENCE [LARGE SCALE GENOMIC DNA]</scope>
    <source>
        <strain evidence="3 5">DSM 7534</strain>
    </source>
</reference>
<dbReference type="GeneID" id="303560345"/>
<dbReference type="PROSITE" id="PS50198">
    <property type="entry name" value="PPIC_PPIASE_2"/>
    <property type="match status" value="1"/>
</dbReference>
<evidence type="ECO:0000259" key="2">
    <source>
        <dbReference type="PROSITE" id="PS50198"/>
    </source>
</evidence>
<evidence type="ECO:0000256" key="1">
    <source>
        <dbReference type="PROSITE-ProRule" id="PRU00278"/>
    </source>
</evidence>
<dbReference type="InterPro" id="IPR000297">
    <property type="entry name" value="PPIase_PpiC"/>
</dbReference>
<dbReference type="InterPro" id="IPR023058">
    <property type="entry name" value="PPIase_PpiC_CS"/>
</dbReference>
<dbReference type="EMBL" id="CP099799">
    <property type="protein sequence ID" value="USS00752.1"/>
    <property type="molecule type" value="Genomic_DNA"/>
</dbReference>
<keyword evidence="4" id="KW-0614">Plasmid</keyword>
<dbReference type="Proteomes" id="UP001055437">
    <property type="component" value="Chromosome"/>
</dbReference>
<dbReference type="SUPFAM" id="SSF54534">
    <property type="entry name" value="FKBP-like"/>
    <property type="match status" value="1"/>
</dbReference>
<dbReference type="InterPro" id="IPR046357">
    <property type="entry name" value="PPIase_dom_sf"/>
</dbReference>
<keyword evidence="1 3" id="KW-0413">Isomerase</keyword>
<dbReference type="RefSeq" id="WP_120140721.1">
    <property type="nucleotide sequence ID" value="NZ_CP023671.1"/>
</dbReference>
<accession>A0A9N7PIY1</accession>
<dbReference type="Gene3D" id="1.10.8.1040">
    <property type="match status" value="1"/>
</dbReference>
<evidence type="ECO:0000313" key="3">
    <source>
        <dbReference type="EMBL" id="AYE34170.1"/>
    </source>
</evidence>
<dbReference type="PANTHER" id="PTHR47245">
    <property type="entry name" value="PEPTIDYLPROLYL ISOMERASE"/>
    <property type="match status" value="1"/>
</dbReference>
<dbReference type="EMBL" id="CP023671">
    <property type="protein sequence ID" value="AYE34170.1"/>
    <property type="molecule type" value="Genomic_DNA"/>
</dbReference>
<gene>
    <name evidence="3" type="ORF">CP523_06620</name>
    <name evidence="4" type="ORF">NH397_14930</name>
</gene>